<keyword evidence="6" id="KW-0030">Aminoacyl-tRNA synthetase</keyword>
<dbReference type="Proteomes" id="UP000003798">
    <property type="component" value="Unassembled WGS sequence"/>
</dbReference>
<comment type="subunit">
    <text evidence="4">Part of the Bam complex.</text>
</comment>
<keyword evidence="1 4" id="KW-0732">Signal</keyword>
<organism evidence="6 7">
    <name type="scientific">Haemophilus influenzae R3021</name>
    <dbReference type="NCBI Taxonomy" id="375432"/>
    <lineage>
        <taxon>Bacteria</taxon>
        <taxon>Pseudomonadati</taxon>
        <taxon>Pseudomonadota</taxon>
        <taxon>Gammaproteobacteria</taxon>
        <taxon>Pasteurellales</taxon>
        <taxon>Pasteurellaceae</taxon>
        <taxon>Haemophilus</taxon>
    </lineage>
</organism>
<dbReference type="InterPro" id="IPR026592">
    <property type="entry name" value="BamE"/>
</dbReference>
<dbReference type="GO" id="GO:1990063">
    <property type="term" value="C:Bam protein complex"/>
    <property type="evidence" value="ECO:0007669"/>
    <property type="project" value="TreeGrafter"/>
</dbReference>
<comment type="function">
    <text evidence="4">Part of the outer membrane protein assembly complex, which is involved in assembly and insertion of beta-barrel proteins into the outer membrane.</text>
</comment>
<reference evidence="6 7" key="1">
    <citation type="journal article" date="2007" name="Genome Biol.">
        <title>Characterization and modeling of the Haemophilus influenzae core and supragenomes based on the complete genomic sequences of Rd and 12 clinical nontypeable strains.</title>
        <authorList>
            <person name="Hogg J.S."/>
            <person name="Hu F.Z."/>
            <person name="Janto B."/>
            <person name="Boissy R."/>
            <person name="Hayes J."/>
            <person name="Keefe R."/>
            <person name="Post J.C."/>
            <person name="Ehrlich G.D."/>
        </authorList>
    </citation>
    <scope>NUCLEOTIDE SEQUENCE [LARGE SCALE GENOMIC DNA]</scope>
    <source>
        <strain evidence="6 7">R3021</strain>
    </source>
</reference>
<evidence type="ECO:0000256" key="1">
    <source>
        <dbReference type="ARBA" id="ARBA00022729"/>
    </source>
</evidence>
<comment type="similarity">
    <text evidence="4">Belongs to the BamE family.</text>
</comment>
<comment type="subcellular location">
    <subcellularLocation>
        <location evidence="4">Cell outer membrane</location>
        <topology evidence="4">Lipid-anchor</topology>
    </subcellularLocation>
</comment>
<feature type="domain" description="Outer membrane protein assembly factor BamE" evidence="5">
    <location>
        <begin position="34"/>
        <end position="102"/>
    </location>
</feature>
<gene>
    <name evidence="4" type="primary">bamE</name>
    <name evidence="6" type="ORF">CGSHi22421_04928</name>
</gene>
<evidence type="ECO:0000313" key="6">
    <source>
        <dbReference type="EMBL" id="EDJ91419.1"/>
    </source>
</evidence>
<keyword evidence="4" id="KW-0564">Palmitate</keyword>
<dbReference type="NCBIfam" id="NF008585">
    <property type="entry name" value="PRK11548.1"/>
    <property type="match status" value="1"/>
</dbReference>
<dbReference type="Gene3D" id="3.30.1450.10">
    <property type="match status" value="1"/>
</dbReference>
<evidence type="ECO:0000256" key="3">
    <source>
        <dbReference type="ARBA" id="ARBA00023237"/>
    </source>
</evidence>
<evidence type="ECO:0000256" key="2">
    <source>
        <dbReference type="ARBA" id="ARBA00023136"/>
    </source>
</evidence>
<sequence>MQVKTLLGATFLALSLASCSTVEKVVYRIDVPQGNYLEATTVAQVKEGMTSQQVQYLLGTPILIDPYNNYTWYYVFLQQRAYETPVQHTLTVKFDPHGIVTETHLDKPLPQVSQQGENNTIIETGEKPKIKLVEILEIIFLFSPHYNKNNW</sequence>
<evidence type="ECO:0000313" key="7">
    <source>
        <dbReference type="Proteomes" id="UP000003798"/>
    </source>
</evidence>
<dbReference type="GO" id="GO:0043165">
    <property type="term" value="P:Gram-negative-bacterium-type cell outer membrane assembly"/>
    <property type="evidence" value="ECO:0007669"/>
    <property type="project" value="UniProtKB-UniRule"/>
</dbReference>
<proteinExistence type="inferred from homology"/>
<keyword evidence="3 4" id="KW-0998">Cell outer membrane</keyword>
<dbReference type="PANTHER" id="PTHR37482">
    <property type="entry name" value="OUTER MEMBRANE PROTEIN ASSEMBLY FACTOR BAME"/>
    <property type="match status" value="1"/>
</dbReference>
<dbReference type="Pfam" id="PF04355">
    <property type="entry name" value="BamE"/>
    <property type="match status" value="1"/>
</dbReference>
<keyword evidence="2 4" id="KW-0472">Membrane</keyword>
<protein>
    <recommendedName>
        <fullName evidence="4">Outer membrane protein assembly factor BamE</fullName>
    </recommendedName>
</protein>
<keyword evidence="6" id="KW-0436">Ligase</keyword>
<dbReference type="PANTHER" id="PTHR37482:SF1">
    <property type="entry name" value="OUTER MEMBRANE PROTEIN ASSEMBLY FACTOR BAME"/>
    <property type="match status" value="1"/>
</dbReference>
<dbReference type="GO" id="GO:0051205">
    <property type="term" value="P:protein insertion into membrane"/>
    <property type="evidence" value="ECO:0007669"/>
    <property type="project" value="UniProtKB-UniRule"/>
</dbReference>
<dbReference type="PROSITE" id="PS51257">
    <property type="entry name" value="PROKAR_LIPOPROTEIN"/>
    <property type="match status" value="1"/>
</dbReference>
<dbReference type="GO" id="GO:0004812">
    <property type="term" value="F:aminoacyl-tRNA ligase activity"/>
    <property type="evidence" value="ECO:0007669"/>
    <property type="project" value="UniProtKB-KW"/>
</dbReference>
<dbReference type="AlphaFoldDB" id="A4N381"/>
<evidence type="ECO:0000259" key="5">
    <source>
        <dbReference type="Pfam" id="PF04355"/>
    </source>
</evidence>
<dbReference type="GO" id="GO:0030674">
    <property type="term" value="F:protein-macromolecule adaptor activity"/>
    <property type="evidence" value="ECO:0007669"/>
    <property type="project" value="TreeGrafter"/>
</dbReference>
<dbReference type="HAMAP" id="MF_00925">
    <property type="entry name" value="OM_assembly_BamE"/>
    <property type="match status" value="1"/>
</dbReference>
<dbReference type="InterPro" id="IPR007450">
    <property type="entry name" value="BamE_dom"/>
</dbReference>
<dbReference type="InterPro" id="IPR037873">
    <property type="entry name" value="BamE-like"/>
</dbReference>
<evidence type="ECO:0000256" key="4">
    <source>
        <dbReference type="HAMAP-Rule" id="MF_00925"/>
    </source>
</evidence>
<keyword evidence="4" id="KW-0449">Lipoprotein</keyword>
<dbReference type="EMBL" id="AAZE01000003">
    <property type="protein sequence ID" value="EDJ91419.1"/>
    <property type="molecule type" value="Genomic_DNA"/>
</dbReference>
<name>A4N381_HAEIF</name>
<accession>A4N381</accession>